<sequence length="423" mass="46098">MMNHSANQRVNVTRRLRAIGPGLIMASAAVGASHLVASTQSGALFGWQLLWLILLVNLLKYPFFRFGVQYTLKNNESLLEGYLRQGRGWLQAFTALNLFAAVVNTAGVLLLTASLLQYFIPGQVSLTLLCWLLLAGCLLILLAGHYRVLDGLSRALMLTLTVCSFIALFIAWRNGSSAPADFVSPSPWQLSALAFIVATLGWMPVPIELSAINSVWLRSKQKLAQVSEADGLFDFNLGYIVAVVLAVVFLSLGALLQHGVNQEIELAGAAFAQQLVSMYADTIGSWSQLFIAFIAFMCMFGTTLAVLDGYARTIDQSIQLLKRGTAENPADDAPRSKTLPAWIVAQAAMGMAVVLFFQSALSPMLSFAMTMAFLTTPFFAWLNFSLVRGRGISKGMNALAWTGIVYLSGFSLLYLLWIVWGQA</sequence>
<reference evidence="2" key="2">
    <citation type="submission" date="2020-09" db="EMBL/GenBank/DDBJ databases">
        <authorList>
            <person name="Sun Q."/>
            <person name="Zhou Y."/>
        </authorList>
    </citation>
    <scope>NUCLEOTIDE SEQUENCE</scope>
    <source>
        <strain evidence="2">CGMCC 1.15425</strain>
    </source>
</reference>
<feature type="transmembrane region" description="Helical" evidence="1">
    <location>
        <begin position="237"/>
        <end position="256"/>
    </location>
</feature>
<keyword evidence="3" id="KW-1185">Reference proteome</keyword>
<comment type="caution">
    <text evidence="2">The sequence shown here is derived from an EMBL/GenBank/DDBJ whole genome shotgun (WGS) entry which is preliminary data.</text>
</comment>
<keyword evidence="1" id="KW-0472">Membrane</keyword>
<feature type="transmembrane region" description="Helical" evidence="1">
    <location>
        <begin position="398"/>
        <end position="420"/>
    </location>
</feature>
<feature type="transmembrane region" description="Helical" evidence="1">
    <location>
        <begin position="89"/>
        <end position="120"/>
    </location>
</feature>
<feature type="transmembrane region" description="Helical" evidence="1">
    <location>
        <begin position="192"/>
        <end position="216"/>
    </location>
</feature>
<protein>
    <submittedName>
        <fullName evidence="2">Membrane protein</fullName>
    </submittedName>
</protein>
<dbReference type="RefSeq" id="WP_229694622.1">
    <property type="nucleotide sequence ID" value="NZ_BMIY01000005.1"/>
</dbReference>
<feature type="transmembrane region" description="Helical" evidence="1">
    <location>
        <begin position="49"/>
        <end position="68"/>
    </location>
</feature>
<feature type="transmembrane region" description="Helical" evidence="1">
    <location>
        <begin position="364"/>
        <end position="386"/>
    </location>
</feature>
<organism evidence="2 3">
    <name type="scientific">Pseudohongiella nitratireducens</name>
    <dbReference type="NCBI Taxonomy" id="1768907"/>
    <lineage>
        <taxon>Bacteria</taxon>
        <taxon>Pseudomonadati</taxon>
        <taxon>Pseudomonadota</taxon>
        <taxon>Gammaproteobacteria</taxon>
        <taxon>Pseudomonadales</taxon>
        <taxon>Pseudohongiellaceae</taxon>
        <taxon>Pseudohongiella</taxon>
    </lineage>
</organism>
<reference evidence="2" key="1">
    <citation type="journal article" date="2014" name="Int. J. Syst. Evol. Microbiol.">
        <title>Complete genome sequence of Corynebacterium casei LMG S-19264T (=DSM 44701T), isolated from a smear-ripened cheese.</title>
        <authorList>
            <consortium name="US DOE Joint Genome Institute (JGI-PGF)"/>
            <person name="Walter F."/>
            <person name="Albersmeier A."/>
            <person name="Kalinowski J."/>
            <person name="Ruckert C."/>
        </authorList>
    </citation>
    <scope>NUCLEOTIDE SEQUENCE</scope>
    <source>
        <strain evidence="2">CGMCC 1.15425</strain>
    </source>
</reference>
<name>A0A917GVM3_9GAMM</name>
<feature type="transmembrane region" description="Helical" evidence="1">
    <location>
        <begin position="339"/>
        <end position="358"/>
    </location>
</feature>
<proteinExistence type="predicted"/>
<dbReference type="AlphaFoldDB" id="A0A917GVM3"/>
<keyword evidence="1" id="KW-1133">Transmembrane helix</keyword>
<feature type="transmembrane region" description="Helical" evidence="1">
    <location>
        <begin position="126"/>
        <end position="143"/>
    </location>
</feature>
<evidence type="ECO:0000313" key="3">
    <source>
        <dbReference type="Proteomes" id="UP000627715"/>
    </source>
</evidence>
<accession>A0A917GVM3</accession>
<dbReference type="EMBL" id="BMIY01000005">
    <property type="protein sequence ID" value="GGG57713.1"/>
    <property type="molecule type" value="Genomic_DNA"/>
</dbReference>
<evidence type="ECO:0000256" key="1">
    <source>
        <dbReference type="SAM" id="Phobius"/>
    </source>
</evidence>
<gene>
    <name evidence="2" type="ORF">GCM10011403_13730</name>
</gene>
<dbReference type="Proteomes" id="UP000627715">
    <property type="component" value="Unassembled WGS sequence"/>
</dbReference>
<keyword evidence="1" id="KW-0812">Transmembrane</keyword>
<feature type="transmembrane region" description="Helical" evidence="1">
    <location>
        <begin position="155"/>
        <end position="172"/>
    </location>
</feature>
<feature type="transmembrane region" description="Helical" evidence="1">
    <location>
        <begin position="286"/>
        <end position="307"/>
    </location>
</feature>
<evidence type="ECO:0000313" key="2">
    <source>
        <dbReference type="EMBL" id="GGG57713.1"/>
    </source>
</evidence>
<feature type="transmembrane region" description="Helical" evidence="1">
    <location>
        <begin position="18"/>
        <end position="37"/>
    </location>
</feature>